<keyword evidence="2 6" id="KW-0813">Transport</keyword>
<feature type="domain" description="GLUE N-terminal" evidence="7">
    <location>
        <begin position="9"/>
        <end position="155"/>
    </location>
</feature>
<evidence type="ECO:0000256" key="3">
    <source>
        <dbReference type="ARBA" id="ARBA00022753"/>
    </source>
</evidence>
<keyword evidence="4 6" id="KW-0653">Protein transport</keyword>
<dbReference type="InterPro" id="IPR011993">
    <property type="entry name" value="PH-like_dom_sf"/>
</dbReference>
<dbReference type="PANTHER" id="PTHR13128">
    <property type="entry name" value="VACUOLAR PROTEIN-SORTING-ASSOCIATED PROTEIN 36"/>
    <property type="match status" value="1"/>
</dbReference>
<dbReference type="Gene3D" id="6.10.140.260">
    <property type="match status" value="1"/>
</dbReference>
<dbReference type="AlphaFoldDB" id="A0AAN9LV40"/>
<dbReference type="Proteomes" id="UP001374584">
    <property type="component" value="Unassembled WGS sequence"/>
</dbReference>
<dbReference type="InterPro" id="IPR036388">
    <property type="entry name" value="WH-like_DNA-bd_sf"/>
</dbReference>
<dbReference type="Gene3D" id="2.30.29.30">
    <property type="entry name" value="Pleckstrin-homology domain (PH domain)/Phosphotyrosine-binding domain (PTB)"/>
    <property type="match status" value="1"/>
</dbReference>
<keyword evidence="9" id="KW-1185">Reference proteome</keyword>
<dbReference type="Pfam" id="PF11605">
    <property type="entry name" value="Vps36_ESCRT-II"/>
    <property type="match status" value="1"/>
</dbReference>
<dbReference type="FunFam" id="2.30.29.30:FF:000601">
    <property type="entry name" value="Vacuolar protein sorting-associated protein 36"/>
    <property type="match status" value="1"/>
</dbReference>
<dbReference type="GO" id="GO:0000814">
    <property type="term" value="C:ESCRT II complex"/>
    <property type="evidence" value="ECO:0007669"/>
    <property type="project" value="UniProtKB-UniRule"/>
</dbReference>
<evidence type="ECO:0000256" key="2">
    <source>
        <dbReference type="ARBA" id="ARBA00022448"/>
    </source>
</evidence>
<accession>A0AAN9LV40</accession>
<sequence>MVGNCLPAVKITGSGRPVLEPNEIECFFLSGVDLLCEDDPSTSFPHLKSGLLILTTHRLLWLPESNASGGGAAGGIPLAAVSHIFSVKKSLRSVFSSPRVRFQVSMSPEGRVAAVGSQSVVVTVVVRGKGDCDAFLAKLWENWRARAWEDAGSGSSNAAATAAAAETATASSSGGIYSSDGTVKMVGVSGILRKEQEMWESTDRSLQEAFQDLNALMSKAKEMVMLAEKMRLKLLSGSNSQTNATNDEEMGSKEEMQDWLLSVGIISPVTKESAGALYHQQLSRQLADFIKVPLEKAGGMINLIDIYCLFNRARGTELISPDDLLQACSLWEKFDVPVVLRKFDSGVMVIQTKSHSDEEVFNNVKMLVMKPDALRAGISASDAARTLGVAPAMAKEHLLSAESKGLLCRDISPDGFRFYINLFAEIFQDDIYLVKDRGIFGSWLQANHNHA</sequence>
<dbReference type="GO" id="GO:0031902">
    <property type="term" value="C:late endosome membrane"/>
    <property type="evidence" value="ECO:0007669"/>
    <property type="project" value="UniProtKB-UniRule"/>
</dbReference>
<dbReference type="Pfam" id="PF04157">
    <property type="entry name" value="EAP30"/>
    <property type="match status" value="1"/>
</dbReference>
<dbReference type="GO" id="GO:0043328">
    <property type="term" value="P:protein transport to vacuole involved in ubiquitin-dependent protein catabolic process via the multivesicular body sorting pathway"/>
    <property type="evidence" value="ECO:0007669"/>
    <property type="project" value="UniProtKB-UniRule"/>
</dbReference>
<dbReference type="InterPro" id="IPR040608">
    <property type="entry name" value="Snf8/Vps36"/>
</dbReference>
<dbReference type="Gene3D" id="1.10.10.10">
    <property type="entry name" value="Winged helix-like DNA-binding domain superfamily/Winged helix DNA-binding domain"/>
    <property type="match status" value="2"/>
</dbReference>
<dbReference type="PROSITE" id="PS51495">
    <property type="entry name" value="GLUE"/>
    <property type="match status" value="1"/>
</dbReference>
<reference evidence="8 9" key="1">
    <citation type="submission" date="2024-01" db="EMBL/GenBank/DDBJ databases">
        <title>The genomes of 5 underutilized Papilionoideae crops provide insights into root nodulation and disease resistanc.</title>
        <authorList>
            <person name="Jiang F."/>
        </authorList>
    </citation>
    <scope>NUCLEOTIDE SEQUENCE [LARGE SCALE GENOMIC DNA]</scope>
    <source>
        <strain evidence="8">JINMINGXINNONG_FW02</strain>
        <tissue evidence="8">Leaves</tissue>
    </source>
</reference>
<comment type="similarity">
    <text evidence="1 6">Belongs to the VPS36 family.</text>
</comment>
<evidence type="ECO:0000256" key="4">
    <source>
        <dbReference type="ARBA" id="ARBA00022927"/>
    </source>
</evidence>
<evidence type="ECO:0000256" key="6">
    <source>
        <dbReference type="RuleBase" id="RU367095"/>
    </source>
</evidence>
<dbReference type="EMBL" id="JAYMYR010000009">
    <property type="protein sequence ID" value="KAK7342985.1"/>
    <property type="molecule type" value="Genomic_DNA"/>
</dbReference>
<proteinExistence type="inferred from homology"/>
<dbReference type="InterPro" id="IPR037855">
    <property type="entry name" value="Vps36"/>
</dbReference>
<evidence type="ECO:0000256" key="1">
    <source>
        <dbReference type="ARBA" id="ARBA00009697"/>
    </source>
</evidence>
<keyword evidence="3 6" id="KW-0967">Endosome</keyword>
<dbReference type="GO" id="GO:0043130">
    <property type="term" value="F:ubiquitin binding"/>
    <property type="evidence" value="ECO:0007669"/>
    <property type="project" value="UniProtKB-UniRule"/>
</dbReference>
<evidence type="ECO:0000313" key="9">
    <source>
        <dbReference type="Proteomes" id="UP001374584"/>
    </source>
</evidence>
<dbReference type="SUPFAM" id="SSF46785">
    <property type="entry name" value="Winged helix' DNA-binding domain"/>
    <property type="match status" value="1"/>
</dbReference>
<comment type="subcellular location">
    <subcellularLocation>
        <location evidence="6">Cytoplasm</location>
    </subcellularLocation>
    <subcellularLocation>
        <location evidence="6">Endosome</location>
    </subcellularLocation>
</comment>
<dbReference type="InterPro" id="IPR021648">
    <property type="entry name" value="GLUE_dom"/>
</dbReference>
<comment type="subunit">
    <text evidence="6">Component of the endosomal sorting complex required for transport II (ESCRT-II).</text>
</comment>
<dbReference type="InterPro" id="IPR036390">
    <property type="entry name" value="WH_DNA-bd_sf"/>
</dbReference>
<organism evidence="8 9">
    <name type="scientific">Phaseolus coccineus</name>
    <name type="common">Scarlet runner bean</name>
    <name type="synonym">Phaseolus multiflorus</name>
    <dbReference type="NCBI Taxonomy" id="3886"/>
    <lineage>
        <taxon>Eukaryota</taxon>
        <taxon>Viridiplantae</taxon>
        <taxon>Streptophyta</taxon>
        <taxon>Embryophyta</taxon>
        <taxon>Tracheophyta</taxon>
        <taxon>Spermatophyta</taxon>
        <taxon>Magnoliopsida</taxon>
        <taxon>eudicotyledons</taxon>
        <taxon>Gunneridae</taxon>
        <taxon>Pentapetalae</taxon>
        <taxon>rosids</taxon>
        <taxon>fabids</taxon>
        <taxon>Fabales</taxon>
        <taxon>Fabaceae</taxon>
        <taxon>Papilionoideae</taxon>
        <taxon>50 kb inversion clade</taxon>
        <taxon>NPAAA clade</taxon>
        <taxon>indigoferoid/millettioid clade</taxon>
        <taxon>Phaseoleae</taxon>
        <taxon>Phaseolus</taxon>
    </lineage>
</organism>
<gene>
    <name evidence="8" type="ORF">VNO80_25945</name>
</gene>
<keyword evidence="6" id="KW-0963">Cytoplasm</keyword>
<evidence type="ECO:0000259" key="7">
    <source>
        <dbReference type="PROSITE" id="PS51495"/>
    </source>
</evidence>
<name>A0AAN9LV40_PHACN</name>
<dbReference type="GO" id="GO:0032266">
    <property type="term" value="F:phosphatidylinositol-3-phosphate binding"/>
    <property type="evidence" value="ECO:0007669"/>
    <property type="project" value="UniProtKB-UniRule"/>
</dbReference>
<evidence type="ECO:0000313" key="8">
    <source>
        <dbReference type="EMBL" id="KAK7342985.1"/>
    </source>
</evidence>
<dbReference type="FunFam" id="1.10.10.10:FF:000165">
    <property type="entry name" value="Vacuolar protein sorting protein (Vps36)"/>
    <property type="match status" value="1"/>
</dbReference>
<comment type="function">
    <text evidence="6">Component of the ESCRT-II complex (endosomal sorting complex required for transport II), which is required for multivesicular body (MVB) formation and sorting of endosomal cargo proteins into MVBs.</text>
</comment>
<evidence type="ECO:0000256" key="5">
    <source>
        <dbReference type="ARBA" id="ARBA00023054"/>
    </source>
</evidence>
<comment type="caution">
    <text evidence="8">The sequence shown here is derived from an EMBL/GenBank/DDBJ whole genome shotgun (WGS) entry which is preliminary data.</text>
</comment>
<dbReference type="FunFam" id="1.10.10.10:FF:000368">
    <property type="entry name" value="vacuolar protein sorting-associated protein 36-like"/>
    <property type="match status" value="1"/>
</dbReference>
<dbReference type="PANTHER" id="PTHR13128:SF12">
    <property type="entry name" value="VACUOLAR PROTEIN-SORTING-ASSOCIATED PROTEIN 36"/>
    <property type="match status" value="1"/>
</dbReference>
<keyword evidence="5" id="KW-0175">Coiled coil</keyword>
<protein>
    <recommendedName>
        <fullName evidence="6">Vacuolar protein-sorting-associated protein 36</fullName>
    </recommendedName>
    <alternativeName>
        <fullName evidence="6">ESCRT-II complex subunit VPS36</fullName>
    </alternativeName>
</protein>
<dbReference type="SUPFAM" id="SSF50729">
    <property type="entry name" value="PH domain-like"/>
    <property type="match status" value="1"/>
</dbReference>